<dbReference type="Pfam" id="PF12937">
    <property type="entry name" value="F-box-like"/>
    <property type="match status" value="1"/>
</dbReference>
<dbReference type="Gene3D" id="2.60.120.260">
    <property type="entry name" value="Galactose-binding domain-like"/>
    <property type="match status" value="1"/>
</dbReference>
<dbReference type="SUPFAM" id="SSF49785">
    <property type="entry name" value="Galactose-binding domain-like"/>
    <property type="match status" value="1"/>
</dbReference>
<gene>
    <name evidence="4" type="primary">FBXO2</name>
    <name evidence="4" type="ORF">AOXY_G28432</name>
</gene>
<sequence>MGQSLQKSCKSINGGDGETEFYMDLSQLPEEILCLILRHLPASVLLRNCQYVCKRWHSVIDSQAFWKFKAEEENKHLQIVKKCVPAKFDWKRLCLKGPFDKNLIQNPFGEEGFKGWDISNGGDGWSIRTFPPEDLAGICSAFVSSYFWCRKSQTINLLEVGLWEDILDNYQPEICIQDWYSSHRDCGGEYLMKVKLLAADKRTVLQKYNSGLKIVPIQPIQCWEKVIHVFYNYGPGVRYVKFKHAAKDVLFWKGHFGTWVTKTSLTVRLKDPVKK</sequence>
<keyword evidence="1" id="KW-0833">Ubl conjugation pathway</keyword>
<dbReference type="InterPro" id="IPR036047">
    <property type="entry name" value="F-box-like_dom_sf"/>
</dbReference>
<dbReference type="FunFam" id="1.20.1280.50:FF:000002">
    <property type="entry name" value="F-box only protein 44"/>
    <property type="match status" value="1"/>
</dbReference>
<dbReference type="SMART" id="SM00256">
    <property type="entry name" value="FBOX"/>
    <property type="match status" value="1"/>
</dbReference>
<dbReference type="PANTHER" id="PTHR12125:SF12">
    <property type="entry name" value="F-BOX ONLY PROTEIN 6"/>
    <property type="match status" value="1"/>
</dbReference>
<evidence type="ECO:0000313" key="4">
    <source>
        <dbReference type="EMBL" id="KAK1154501.1"/>
    </source>
</evidence>
<dbReference type="GO" id="GO:0036503">
    <property type="term" value="P:ERAD pathway"/>
    <property type="evidence" value="ECO:0007669"/>
    <property type="project" value="TreeGrafter"/>
</dbReference>
<dbReference type="GO" id="GO:0005737">
    <property type="term" value="C:cytoplasm"/>
    <property type="evidence" value="ECO:0007669"/>
    <property type="project" value="UniProtKB-ARBA"/>
</dbReference>
<dbReference type="GO" id="GO:0006516">
    <property type="term" value="P:glycoprotein catabolic process"/>
    <property type="evidence" value="ECO:0007669"/>
    <property type="project" value="TreeGrafter"/>
</dbReference>
<evidence type="ECO:0000259" key="3">
    <source>
        <dbReference type="PROSITE" id="PS51114"/>
    </source>
</evidence>
<dbReference type="GO" id="GO:0061630">
    <property type="term" value="F:ubiquitin protein ligase activity"/>
    <property type="evidence" value="ECO:0007669"/>
    <property type="project" value="TreeGrafter"/>
</dbReference>
<name>A0AAD8FUN9_ACIOX</name>
<dbReference type="InterPro" id="IPR039752">
    <property type="entry name" value="F-box_only"/>
</dbReference>
<dbReference type="EMBL" id="JAGXEW010000035">
    <property type="protein sequence ID" value="KAK1154501.1"/>
    <property type="molecule type" value="Genomic_DNA"/>
</dbReference>
<dbReference type="InterPro" id="IPR001810">
    <property type="entry name" value="F-box_dom"/>
</dbReference>
<proteinExistence type="predicted"/>
<evidence type="ECO:0000259" key="2">
    <source>
        <dbReference type="PROSITE" id="PS50181"/>
    </source>
</evidence>
<dbReference type="GO" id="GO:0031146">
    <property type="term" value="P:SCF-dependent proteasomal ubiquitin-dependent protein catabolic process"/>
    <property type="evidence" value="ECO:0007669"/>
    <property type="project" value="TreeGrafter"/>
</dbReference>
<organism evidence="4 5">
    <name type="scientific">Acipenser oxyrinchus oxyrinchus</name>
    <dbReference type="NCBI Taxonomy" id="40147"/>
    <lineage>
        <taxon>Eukaryota</taxon>
        <taxon>Metazoa</taxon>
        <taxon>Chordata</taxon>
        <taxon>Craniata</taxon>
        <taxon>Vertebrata</taxon>
        <taxon>Euteleostomi</taxon>
        <taxon>Actinopterygii</taxon>
        <taxon>Chondrostei</taxon>
        <taxon>Acipenseriformes</taxon>
        <taxon>Acipenseridae</taxon>
        <taxon>Acipenser</taxon>
    </lineage>
</organism>
<protein>
    <submittedName>
        <fullName evidence="4">F-box only protein 17-like</fullName>
    </submittedName>
</protein>
<feature type="domain" description="FBA" evidence="3">
    <location>
        <begin position="93"/>
        <end position="269"/>
    </location>
</feature>
<dbReference type="Gene3D" id="1.20.1280.50">
    <property type="match status" value="1"/>
</dbReference>
<dbReference type="SMART" id="SM01198">
    <property type="entry name" value="FBA"/>
    <property type="match status" value="1"/>
</dbReference>
<dbReference type="PANTHER" id="PTHR12125">
    <property type="entry name" value="F-BOX ONLY PROTEIN 6-LIKE PROTEIN"/>
    <property type="match status" value="1"/>
</dbReference>
<dbReference type="FunFam" id="2.60.120.260:FF:000012">
    <property type="entry name" value="F-box only protein 2"/>
    <property type="match status" value="1"/>
</dbReference>
<dbReference type="Pfam" id="PF04300">
    <property type="entry name" value="FBA"/>
    <property type="match status" value="1"/>
</dbReference>
<evidence type="ECO:0000313" key="5">
    <source>
        <dbReference type="Proteomes" id="UP001230051"/>
    </source>
</evidence>
<dbReference type="PROSITE" id="PS51114">
    <property type="entry name" value="FBA"/>
    <property type="match status" value="1"/>
</dbReference>
<evidence type="ECO:0000256" key="1">
    <source>
        <dbReference type="ARBA" id="ARBA00022786"/>
    </source>
</evidence>
<dbReference type="AlphaFoldDB" id="A0AAD8FUN9"/>
<dbReference type="GO" id="GO:0019005">
    <property type="term" value="C:SCF ubiquitin ligase complex"/>
    <property type="evidence" value="ECO:0007669"/>
    <property type="project" value="TreeGrafter"/>
</dbReference>
<comment type="caution">
    <text evidence="4">The sequence shown here is derived from an EMBL/GenBank/DDBJ whole genome shotgun (WGS) entry which is preliminary data.</text>
</comment>
<reference evidence="4" key="1">
    <citation type="submission" date="2022-02" db="EMBL/GenBank/DDBJ databases">
        <title>Atlantic sturgeon de novo genome assembly.</title>
        <authorList>
            <person name="Stock M."/>
            <person name="Klopp C."/>
            <person name="Guiguen Y."/>
            <person name="Cabau C."/>
            <person name="Parinello H."/>
            <person name="Santidrian Yebra-Pimentel E."/>
            <person name="Kuhl H."/>
            <person name="Dirks R.P."/>
            <person name="Guessner J."/>
            <person name="Wuertz S."/>
            <person name="Du K."/>
            <person name="Schartl M."/>
        </authorList>
    </citation>
    <scope>NUCLEOTIDE SEQUENCE</scope>
    <source>
        <strain evidence="4">STURGEONOMICS-FGT-2020</strain>
        <tissue evidence="4">Whole blood</tissue>
    </source>
</reference>
<accession>A0AAD8FUN9</accession>
<keyword evidence="5" id="KW-1185">Reference proteome</keyword>
<dbReference type="SUPFAM" id="SSF81383">
    <property type="entry name" value="F-box domain"/>
    <property type="match status" value="1"/>
</dbReference>
<dbReference type="Proteomes" id="UP001230051">
    <property type="component" value="Unassembled WGS sequence"/>
</dbReference>
<dbReference type="InterPro" id="IPR008979">
    <property type="entry name" value="Galactose-bd-like_sf"/>
</dbReference>
<dbReference type="PROSITE" id="PS50181">
    <property type="entry name" value="FBOX"/>
    <property type="match status" value="1"/>
</dbReference>
<dbReference type="InterPro" id="IPR007397">
    <property type="entry name" value="F-box-assoc_dom"/>
</dbReference>
<feature type="domain" description="F-box" evidence="2">
    <location>
        <begin position="22"/>
        <end position="69"/>
    </location>
</feature>